<dbReference type="InterPro" id="IPR043424">
    <property type="entry name" value="BLT-like"/>
</dbReference>
<dbReference type="PANTHER" id="PTHR31071:SF16">
    <property type="entry name" value="MYB-LIKE PROTEIN Z ISOFORM X1"/>
    <property type="match status" value="1"/>
</dbReference>
<keyword evidence="4" id="KW-1185">Reference proteome</keyword>
<protein>
    <submittedName>
        <fullName evidence="3">Uncharacterized protein</fullName>
    </submittedName>
</protein>
<evidence type="ECO:0000313" key="4">
    <source>
        <dbReference type="Proteomes" id="UP001190926"/>
    </source>
</evidence>
<proteinExistence type="predicted"/>
<feature type="region of interest" description="Disordered" evidence="2">
    <location>
        <begin position="387"/>
        <end position="420"/>
    </location>
</feature>
<organism evidence="3 4">
    <name type="scientific">Perilla frutescens var. hirtella</name>
    <name type="common">Perilla citriodora</name>
    <name type="synonym">Perilla setoyensis</name>
    <dbReference type="NCBI Taxonomy" id="608512"/>
    <lineage>
        <taxon>Eukaryota</taxon>
        <taxon>Viridiplantae</taxon>
        <taxon>Streptophyta</taxon>
        <taxon>Embryophyta</taxon>
        <taxon>Tracheophyta</taxon>
        <taxon>Spermatophyta</taxon>
        <taxon>Magnoliopsida</taxon>
        <taxon>eudicotyledons</taxon>
        <taxon>Gunneridae</taxon>
        <taxon>Pentapetalae</taxon>
        <taxon>asterids</taxon>
        <taxon>lamiids</taxon>
        <taxon>Lamiales</taxon>
        <taxon>Lamiaceae</taxon>
        <taxon>Nepetoideae</taxon>
        <taxon>Elsholtzieae</taxon>
        <taxon>Perilla</taxon>
    </lineage>
</organism>
<dbReference type="PANTHER" id="PTHR31071">
    <property type="entry name" value="GB|AAF24581.1"/>
    <property type="match status" value="1"/>
</dbReference>
<evidence type="ECO:0000256" key="2">
    <source>
        <dbReference type="SAM" id="MobiDB-lite"/>
    </source>
</evidence>
<dbReference type="EMBL" id="SDAM02000019">
    <property type="protein sequence ID" value="KAH6836792.1"/>
    <property type="molecule type" value="Genomic_DNA"/>
</dbReference>
<dbReference type="AlphaFoldDB" id="A0AAD4JMW4"/>
<sequence length="475" mass="53457">MEGGKGKNYRLKRTFLMGKRRGSTTPVPTWKMITPQSHQSPQIYGKDFSLSARKLAALIWEIDGMSSPRVKMSAKKRILESSKFRSMELGLSDPILTTVSEGILDPTKLCSCRRRALMAGCRRLQRANTNLRSSASIPCCLGQVDEKQSHGYGQINGVKSSTSLKDVYNGLAASKQLVNVLSRVSGLEQLECISSTLVSALRAELDQSCDRVSKLIRGEKREKGEIDILLKRIKHSSTRNAVVGELEAEKRLRRRSEKLSKKAGAELAETKASLARAIKEVESEKRARRKVEQVCEELARGVWELKRQFAKVREEVEREQEMFRLADLLREERVQMKLSDAKCLYEEKNALVEKLRNEVEAYLKGERGGGGSSGDEKRKELEKLLRETFTGSQQNRDKESKSNAAVKGDAEDESDDSDLHSIEFSMEEDISRSFVWGDAVENGSKWNSVETSKGRMPKKQARKLQMTLVSECSTN</sequence>
<evidence type="ECO:0000256" key="1">
    <source>
        <dbReference type="SAM" id="Coils"/>
    </source>
</evidence>
<feature type="coiled-coil region" evidence="1">
    <location>
        <begin position="267"/>
        <end position="365"/>
    </location>
</feature>
<keyword evidence="1" id="KW-0175">Coiled coil</keyword>
<name>A0AAD4JMW4_PERFH</name>
<comment type="caution">
    <text evidence="3">The sequence shown here is derived from an EMBL/GenBank/DDBJ whole genome shotgun (WGS) entry which is preliminary data.</text>
</comment>
<evidence type="ECO:0000313" key="3">
    <source>
        <dbReference type="EMBL" id="KAH6836792.1"/>
    </source>
</evidence>
<gene>
    <name evidence="3" type="ORF">C2S53_008239</name>
</gene>
<dbReference type="Proteomes" id="UP001190926">
    <property type="component" value="Unassembled WGS sequence"/>
</dbReference>
<feature type="region of interest" description="Disordered" evidence="2">
    <location>
        <begin position="445"/>
        <end position="475"/>
    </location>
</feature>
<reference evidence="3 4" key="1">
    <citation type="journal article" date="2021" name="Nat. Commun.">
        <title>Incipient diploidization of the medicinal plant Perilla within 10,000 years.</title>
        <authorList>
            <person name="Zhang Y."/>
            <person name="Shen Q."/>
            <person name="Leng L."/>
            <person name="Zhang D."/>
            <person name="Chen S."/>
            <person name="Shi Y."/>
            <person name="Ning Z."/>
            <person name="Chen S."/>
        </authorList>
    </citation>
    <scope>NUCLEOTIDE SEQUENCE [LARGE SCALE GENOMIC DNA]</scope>
    <source>
        <strain evidence="4">cv. PC099</strain>
    </source>
</reference>
<accession>A0AAD4JMW4</accession>